<dbReference type="PROSITE" id="PS51767">
    <property type="entry name" value="PEPTIDASE_A1"/>
    <property type="match status" value="1"/>
</dbReference>
<feature type="disulfide bond" evidence="5">
    <location>
        <begin position="219"/>
        <end position="223"/>
    </location>
</feature>
<evidence type="ECO:0000256" key="4">
    <source>
        <dbReference type="ARBA" id="ARBA00022801"/>
    </source>
</evidence>
<dbReference type="EnsemblMetazoa" id="MESCA006414-RA">
    <property type="protein sequence ID" value="MESCA006414-PA"/>
    <property type="gene ID" value="MESCA006414"/>
</dbReference>
<evidence type="ECO:0000313" key="7">
    <source>
        <dbReference type="EnsemblMetazoa" id="MESCA006414-PA"/>
    </source>
</evidence>
<dbReference type="Gene3D" id="2.40.70.10">
    <property type="entry name" value="Acid Proteases"/>
    <property type="match status" value="3"/>
</dbReference>
<sequence>MFRLVVLASLLAITYGNLVRIPIFKGKLPRNNFLAIAGNESLQNFENEAYFGNITIGTPPQSFIVLFDTGSSKSSTYVPNGEPFKIVYGSGALEGYVSQDILQIAGLTVRNQQFAESTNSGQFFGEMPFDGIFGLGFEEKSIDNLVPPFYNMIQQGVILKPVFSVWMDRNESNPNGGELIFGGSDKSKYSGDLKYVPISKAGFWQFNMDGGSIGNFEFCSGGCQAVCDTGTSLIIAPYQDYDVISNSINADVFGNVDCDQVKNLPNIVLYMNGHRFEIEPKYYISTSMKDGAEICSLAISLNNDLWILGDVFIGNYYTEFDYGGMQVGFAPVV</sequence>
<dbReference type="PANTHER" id="PTHR47966">
    <property type="entry name" value="BETA-SITE APP-CLEAVING ENZYME, ISOFORM A-RELATED"/>
    <property type="match status" value="1"/>
</dbReference>
<dbReference type="EMBL" id="CAQQ02069460">
    <property type="status" value="NOT_ANNOTATED_CDS"/>
    <property type="molecule type" value="Genomic_DNA"/>
</dbReference>
<dbReference type="Proteomes" id="UP000015102">
    <property type="component" value="Unassembled WGS sequence"/>
</dbReference>
<dbReference type="FunFam" id="2.40.70.10:FF:000115">
    <property type="entry name" value="Lysosomal aspartic protease"/>
    <property type="match status" value="1"/>
</dbReference>
<dbReference type="HOGENOM" id="CLU_013253_3_4_1"/>
<reference evidence="7" key="2">
    <citation type="submission" date="2015-06" db="UniProtKB">
        <authorList>
            <consortium name="EnsemblMetazoa"/>
        </authorList>
    </citation>
    <scope>IDENTIFICATION</scope>
</reference>
<protein>
    <recommendedName>
        <fullName evidence="6">Peptidase A1 domain-containing protein</fullName>
    </recommendedName>
</protein>
<evidence type="ECO:0000256" key="5">
    <source>
        <dbReference type="PIRSR" id="PIRSR601461-2"/>
    </source>
</evidence>
<keyword evidence="8" id="KW-1185">Reference proteome</keyword>
<keyword evidence="5" id="KW-1015">Disulfide bond</keyword>
<evidence type="ECO:0000259" key="6">
    <source>
        <dbReference type="PROSITE" id="PS51767"/>
    </source>
</evidence>
<dbReference type="Pfam" id="PF00026">
    <property type="entry name" value="Asp"/>
    <property type="match status" value="1"/>
</dbReference>
<keyword evidence="2" id="KW-0645">Protease</keyword>
<feature type="domain" description="Peptidase A1" evidence="6">
    <location>
        <begin position="50"/>
        <end position="330"/>
    </location>
</feature>
<name>T1GRX0_MEGSC</name>
<dbReference type="InterPro" id="IPR021109">
    <property type="entry name" value="Peptidase_aspartic_dom_sf"/>
</dbReference>
<dbReference type="PRINTS" id="PR00792">
    <property type="entry name" value="PEPSIN"/>
</dbReference>
<keyword evidence="4" id="KW-0378">Hydrolase</keyword>
<proteinExistence type="inferred from homology"/>
<dbReference type="STRING" id="36166.T1GRX0"/>
<dbReference type="GO" id="GO:0006508">
    <property type="term" value="P:proteolysis"/>
    <property type="evidence" value="ECO:0007669"/>
    <property type="project" value="UniProtKB-KW"/>
</dbReference>
<comment type="similarity">
    <text evidence="1">Belongs to the peptidase A1 family.</text>
</comment>
<dbReference type="SUPFAM" id="SSF50630">
    <property type="entry name" value="Acid proteases"/>
    <property type="match status" value="1"/>
</dbReference>
<accession>T1GRX0</accession>
<evidence type="ECO:0000313" key="8">
    <source>
        <dbReference type="Proteomes" id="UP000015102"/>
    </source>
</evidence>
<evidence type="ECO:0000256" key="3">
    <source>
        <dbReference type="ARBA" id="ARBA00022750"/>
    </source>
</evidence>
<reference evidence="8" key="1">
    <citation type="submission" date="2013-02" db="EMBL/GenBank/DDBJ databases">
        <authorList>
            <person name="Hughes D."/>
        </authorList>
    </citation>
    <scope>NUCLEOTIDE SEQUENCE</scope>
    <source>
        <strain>Durham</strain>
        <strain evidence="8">NC isolate 2 -- Noor lab</strain>
    </source>
</reference>
<dbReference type="Gene3D" id="2.60.40.1960">
    <property type="match status" value="1"/>
</dbReference>
<dbReference type="InterPro" id="IPR001461">
    <property type="entry name" value="Aspartic_peptidase_A1"/>
</dbReference>
<dbReference type="OMA" id="LCKDGCP"/>
<dbReference type="GO" id="GO:0004190">
    <property type="term" value="F:aspartic-type endopeptidase activity"/>
    <property type="evidence" value="ECO:0007669"/>
    <property type="project" value="UniProtKB-KW"/>
</dbReference>
<dbReference type="PANTHER" id="PTHR47966:SF51">
    <property type="entry name" value="BETA-SITE APP-CLEAVING ENZYME, ISOFORM A-RELATED"/>
    <property type="match status" value="1"/>
</dbReference>
<organism evidence="7 8">
    <name type="scientific">Megaselia scalaris</name>
    <name type="common">Humpbacked fly</name>
    <name type="synonym">Phora scalaris</name>
    <dbReference type="NCBI Taxonomy" id="36166"/>
    <lineage>
        <taxon>Eukaryota</taxon>
        <taxon>Metazoa</taxon>
        <taxon>Ecdysozoa</taxon>
        <taxon>Arthropoda</taxon>
        <taxon>Hexapoda</taxon>
        <taxon>Insecta</taxon>
        <taxon>Pterygota</taxon>
        <taxon>Neoptera</taxon>
        <taxon>Endopterygota</taxon>
        <taxon>Diptera</taxon>
        <taxon>Brachycera</taxon>
        <taxon>Muscomorpha</taxon>
        <taxon>Platypezoidea</taxon>
        <taxon>Phoridae</taxon>
        <taxon>Megaseliini</taxon>
        <taxon>Megaselia</taxon>
    </lineage>
</organism>
<dbReference type="AlphaFoldDB" id="T1GRX0"/>
<evidence type="ECO:0000256" key="1">
    <source>
        <dbReference type="ARBA" id="ARBA00007447"/>
    </source>
</evidence>
<dbReference type="InterPro" id="IPR033121">
    <property type="entry name" value="PEPTIDASE_A1"/>
</dbReference>
<evidence type="ECO:0000256" key="2">
    <source>
        <dbReference type="ARBA" id="ARBA00022670"/>
    </source>
</evidence>
<keyword evidence="3" id="KW-0064">Aspartyl protease</keyword>